<accession>A0AAV7YEG7</accession>
<feature type="region of interest" description="Disordered" evidence="7">
    <location>
        <begin position="1007"/>
        <end position="1102"/>
    </location>
</feature>
<dbReference type="GO" id="GO:0016020">
    <property type="term" value="C:membrane"/>
    <property type="evidence" value="ECO:0007669"/>
    <property type="project" value="UniProtKB-SubCell"/>
</dbReference>
<comment type="similarity">
    <text evidence="6">Belongs to the dispatched family.</text>
</comment>
<dbReference type="AlphaFoldDB" id="A0AAV7YEG7"/>
<evidence type="ECO:0000256" key="1">
    <source>
        <dbReference type="ARBA" id="ARBA00004141"/>
    </source>
</evidence>
<dbReference type="InterPro" id="IPR052081">
    <property type="entry name" value="Dispatched_Hh_regulator"/>
</dbReference>
<reference evidence="10" key="1">
    <citation type="submission" date="2022-08" db="EMBL/GenBank/DDBJ databases">
        <title>Novel sulphate-reducing endosymbionts in the free-living metamonad Anaeramoeba.</title>
        <authorList>
            <person name="Jerlstrom-Hultqvist J."/>
            <person name="Cepicka I."/>
            <person name="Gallot-Lavallee L."/>
            <person name="Salas-Leiva D."/>
            <person name="Curtis B.A."/>
            <person name="Zahonova K."/>
            <person name="Pipaliya S."/>
            <person name="Dacks J."/>
            <person name="Roger A.J."/>
        </authorList>
    </citation>
    <scope>NUCLEOTIDE SEQUENCE</scope>
    <source>
        <strain evidence="10">Busselton2</strain>
    </source>
</reference>
<dbReference type="InterPro" id="IPR000731">
    <property type="entry name" value="SSD"/>
</dbReference>
<feature type="transmembrane region" description="Helical" evidence="8">
    <location>
        <begin position="923"/>
        <end position="952"/>
    </location>
</feature>
<feature type="transmembrane region" description="Helical" evidence="8">
    <location>
        <begin position="854"/>
        <end position="874"/>
    </location>
</feature>
<dbReference type="PROSITE" id="PS50156">
    <property type="entry name" value="SSD"/>
    <property type="match status" value="2"/>
</dbReference>
<feature type="transmembrane region" description="Helical" evidence="8">
    <location>
        <begin position="272"/>
        <end position="288"/>
    </location>
</feature>
<feature type="transmembrane region" description="Helical" evidence="8">
    <location>
        <begin position="403"/>
        <end position="429"/>
    </location>
</feature>
<feature type="compositionally biased region" description="Basic residues" evidence="7">
    <location>
        <begin position="507"/>
        <end position="519"/>
    </location>
</feature>
<evidence type="ECO:0000256" key="5">
    <source>
        <dbReference type="ARBA" id="ARBA00023180"/>
    </source>
</evidence>
<feature type="compositionally biased region" description="Basic and acidic residues" evidence="7">
    <location>
        <begin position="495"/>
        <end position="506"/>
    </location>
</feature>
<comment type="caution">
    <text evidence="10">The sequence shown here is derived from an EMBL/GenBank/DDBJ whole genome shotgun (WGS) entry which is preliminary data.</text>
</comment>
<keyword evidence="3 8" id="KW-1133">Transmembrane helix</keyword>
<evidence type="ECO:0000256" key="6">
    <source>
        <dbReference type="ARBA" id="ARBA00038046"/>
    </source>
</evidence>
<keyword evidence="5" id="KW-0325">Glycoprotein</keyword>
<feature type="domain" description="SSD" evidence="9">
    <location>
        <begin position="856"/>
        <end position="981"/>
    </location>
</feature>
<dbReference type="PANTHER" id="PTHR45951">
    <property type="entry name" value="PROTEIN DISPATCHED-RELATED"/>
    <property type="match status" value="1"/>
</dbReference>
<keyword evidence="4 8" id="KW-0472">Membrane</keyword>
<evidence type="ECO:0000256" key="3">
    <source>
        <dbReference type="ARBA" id="ARBA00022989"/>
    </source>
</evidence>
<feature type="domain" description="SSD" evidence="9">
    <location>
        <begin position="263"/>
        <end position="428"/>
    </location>
</feature>
<evidence type="ECO:0000256" key="2">
    <source>
        <dbReference type="ARBA" id="ARBA00022692"/>
    </source>
</evidence>
<evidence type="ECO:0000256" key="7">
    <source>
        <dbReference type="SAM" id="MobiDB-lite"/>
    </source>
</evidence>
<dbReference type="InterPro" id="IPR053958">
    <property type="entry name" value="HMGCR/SNAP/NPC1-like_SSD"/>
</dbReference>
<evidence type="ECO:0000313" key="11">
    <source>
        <dbReference type="Proteomes" id="UP001146793"/>
    </source>
</evidence>
<keyword evidence="2 8" id="KW-0812">Transmembrane</keyword>
<organism evidence="10 11">
    <name type="scientific">Anaeramoeba flamelloides</name>
    <dbReference type="NCBI Taxonomy" id="1746091"/>
    <lineage>
        <taxon>Eukaryota</taxon>
        <taxon>Metamonada</taxon>
        <taxon>Anaeramoebidae</taxon>
        <taxon>Anaeramoeba</taxon>
    </lineage>
</organism>
<feature type="transmembrane region" description="Helical" evidence="8">
    <location>
        <begin position="588"/>
        <end position="609"/>
    </location>
</feature>
<feature type="compositionally biased region" description="Polar residues" evidence="7">
    <location>
        <begin position="530"/>
        <end position="544"/>
    </location>
</feature>
<comment type="subcellular location">
    <subcellularLocation>
        <location evidence="1">Membrane</location>
        <topology evidence="1">Multi-pass membrane protein</topology>
    </subcellularLocation>
</comment>
<sequence length="1102" mass="124740">MVKPVRGCINCIVTCPLLTAFVSIAIPVLFMISTIGYLDLSLEASTWGDPNDERTLRDLAFNAAQENIEKSDVAIDQQSVSTYPLMLIYEALDEDSNIFDVENLKLINELEKKIISQKNYSYHCVLVANGTQCSDVLSLLPDLTTNQKTEEPDEPYEYPLFQYGEDVKEQSQVDSELTSLYNISTMQFGKNFDTEKAEGRYYRSIFYSGLPLEGYKNEYDNTTDQNSNYEEWTGEIISIVKEYIEEGKFNIYYGGTVYVILDELYSMLNHDYMMLAFSFVYVLVYLWVMTKSGFLAAWGMFHIVLSMPLALLIYNSVFSVKFFSSVNPAAMYIIFAIGADDIFIFINTWNHSRLAGPDVIKSLKTRMMWTYPKASKAMFITSVTTAWAFFLTALSPIVDISVFGIFAASLVIVNYLFVITWFPAILILYEKYYSHHHCCCSCAFPRKIPGGFLPYESEQNICCAQCGTACHCSCCNCFKTKHKLDVDWGNVDGDKDSNSNSDDTKNRKNRKKKKKKKKLQRDSNSEQDQELNSSSESFENADNNNKGGQDELFQSLLQDEHGEFSVTKLKFLDRFLYAKLSPFLSHRIIKWVLVIIFTVLTIVMITQVASIEPATESSQSFPDWSNTEKFTSSLVNDFESNDVNAAIVYLYWGLDSFDMTGVNTHHPEETGTLVYDKKFDLTPAKNQEYFITVCDDAFAEEGLVDPEYTQCLMKDFKTWVGEENFPVEDDGNNELANLMKNFTNSQDGFKYVQYIDYSEDSGEIRFIATPFQIPLTIESNLAHSKIQTEYDKWYDFWGDVNKNAPDGMDKSMFSADGMFVWMRSQEIFVESAIFGAIASVIVALFVITVATRNLIIGALSFITISSIVVSTIGLMKVMGWELGVIESVAITVLAGLTVDYVVHLAHAYHEYQAKTREKKMQGAMYLVGSSVISGFITTLGSSLPLLSCYLITMFKFGIFMIISLGLSFLYAFFFFMPLLAICGPRNHTDLREGNFCRKNKKKKNKNAFSLDSDSIESENSLQNSSDDIELSNEGEEERIEEKRVKKKEKKVEKEKENKKLASSSSSSSPLSSSSSSSSTDIASIASSNNLENQLHQKIDDDL</sequence>
<evidence type="ECO:0000256" key="8">
    <source>
        <dbReference type="SAM" id="Phobius"/>
    </source>
</evidence>
<proteinExistence type="inferred from homology"/>
<evidence type="ECO:0000256" key="4">
    <source>
        <dbReference type="ARBA" id="ARBA00023136"/>
    </source>
</evidence>
<feature type="transmembrane region" description="Helical" evidence="8">
    <location>
        <begin position="377"/>
        <end position="397"/>
    </location>
</feature>
<feature type="compositionally biased region" description="Polar residues" evidence="7">
    <location>
        <begin position="1007"/>
        <end position="1025"/>
    </location>
</feature>
<feature type="region of interest" description="Disordered" evidence="7">
    <location>
        <begin position="495"/>
        <end position="544"/>
    </location>
</feature>
<evidence type="ECO:0000313" key="10">
    <source>
        <dbReference type="EMBL" id="KAJ3428153.1"/>
    </source>
</evidence>
<dbReference type="PANTHER" id="PTHR45951:SF7">
    <property type="entry name" value="SSD DOMAIN-CONTAINING PROTEIN"/>
    <property type="match status" value="1"/>
</dbReference>
<dbReference type="GO" id="GO:0022857">
    <property type="term" value="F:transmembrane transporter activity"/>
    <property type="evidence" value="ECO:0007669"/>
    <property type="project" value="TreeGrafter"/>
</dbReference>
<feature type="compositionally biased region" description="Low complexity" evidence="7">
    <location>
        <begin position="1061"/>
        <end position="1087"/>
    </location>
</feature>
<feature type="transmembrane region" description="Helical" evidence="8">
    <location>
        <begin position="880"/>
        <end position="902"/>
    </location>
</feature>
<dbReference type="SUPFAM" id="SSF82866">
    <property type="entry name" value="Multidrug efflux transporter AcrB transmembrane domain"/>
    <property type="match status" value="2"/>
</dbReference>
<name>A0AAV7YEG7_9EUKA</name>
<dbReference type="Gene3D" id="1.20.1640.10">
    <property type="entry name" value="Multidrug efflux transporter AcrB transmembrane domain"/>
    <property type="match status" value="2"/>
</dbReference>
<feature type="transmembrane region" description="Helical" evidence="8">
    <location>
        <begin position="958"/>
        <end position="981"/>
    </location>
</feature>
<evidence type="ECO:0000259" key="9">
    <source>
        <dbReference type="PROSITE" id="PS50156"/>
    </source>
</evidence>
<gene>
    <name evidence="10" type="ORF">M0812_25785</name>
</gene>
<dbReference type="Pfam" id="PF12349">
    <property type="entry name" value="Sterol-sensing"/>
    <property type="match status" value="2"/>
</dbReference>
<protein>
    <submittedName>
        <fullName evidence="10">Sterol-sensing domain</fullName>
    </submittedName>
</protein>
<feature type="transmembrane region" description="Helical" evidence="8">
    <location>
        <begin position="295"/>
        <end position="317"/>
    </location>
</feature>
<feature type="transmembrane region" description="Helical" evidence="8">
    <location>
        <begin position="329"/>
        <end position="346"/>
    </location>
</feature>
<feature type="compositionally biased region" description="Acidic residues" evidence="7">
    <location>
        <begin position="1026"/>
        <end position="1038"/>
    </location>
</feature>
<feature type="transmembrane region" description="Helical" evidence="8">
    <location>
        <begin position="827"/>
        <end position="847"/>
    </location>
</feature>
<dbReference type="EMBL" id="JANTQA010000060">
    <property type="protein sequence ID" value="KAJ3428153.1"/>
    <property type="molecule type" value="Genomic_DNA"/>
</dbReference>
<feature type="transmembrane region" description="Helical" evidence="8">
    <location>
        <begin position="7"/>
        <end position="32"/>
    </location>
</feature>
<dbReference type="Proteomes" id="UP001146793">
    <property type="component" value="Unassembled WGS sequence"/>
</dbReference>
<feature type="compositionally biased region" description="Basic and acidic residues" evidence="7">
    <location>
        <begin position="1039"/>
        <end position="1059"/>
    </location>
</feature>